<dbReference type="OrthoDB" id="5360144at2"/>
<dbReference type="InterPro" id="IPR006665">
    <property type="entry name" value="OmpA-like"/>
</dbReference>
<keyword evidence="1 4" id="KW-0732">Signal</keyword>
<dbReference type="PANTHER" id="PTHR30329">
    <property type="entry name" value="STATOR ELEMENT OF FLAGELLAR MOTOR COMPLEX"/>
    <property type="match status" value="1"/>
</dbReference>
<evidence type="ECO:0000256" key="3">
    <source>
        <dbReference type="PROSITE-ProRule" id="PRU00473"/>
    </source>
</evidence>
<dbReference type="InterPro" id="IPR007450">
    <property type="entry name" value="BamE_dom"/>
</dbReference>
<dbReference type="SUPFAM" id="SSF103088">
    <property type="entry name" value="OmpA-like"/>
    <property type="match status" value="1"/>
</dbReference>
<evidence type="ECO:0000259" key="5">
    <source>
        <dbReference type="PROSITE" id="PS51123"/>
    </source>
</evidence>
<dbReference type="STRING" id="493.BWD07_10000"/>
<dbReference type="PROSITE" id="PS51123">
    <property type="entry name" value="OMPA_2"/>
    <property type="match status" value="1"/>
</dbReference>
<proteinExistence type="predicted"/>
<dbReference type="Proteomes" id="UP000279284">
    <property type="component" value="Chromosome"/>
</dbReference>
<dbReference type="InterPro" id="IPR050330">
    <property type="entry name" value="Bact_OuterMem_StrucFunc"/>
</dbReference>
<evidence type="ECO:0000256" key="2">
    <source>
        <dbReference type="ARBA" id="ARBA00023136"/>
    </source>
</evidence>
<dbReference type="InterPro" id="IPR036737">
    <property type="entry name" value="OmpA-like_sf"/>
</dbReference>
<feature type="signal peptide" evidence="4">
    <location>
        <begin position="1"/>
        <end position="23"/>
    </location>
</feature>
<name>A0A448D6X9_9NEIS</name>
<dbReference type="CDD" id="cd07185">
    <property type="entry name" value="OmpA_C-like"/>
    <property type="match status" value="1"/>
</dbReference>
<reference evidence="6 7" key="1">
    <citation type="submission" date="2018-12" db="EMBL/GenBank/DDBJ databases">
        <authorList>
            <consortium name="Pathogen Informatics"/>
        </authorList>
    </citation>
    <scope>NUCLEOTIDE SEQUENCE [LARGE SCALE GENOMIC DNA]</scope>
    <source>
        <strain evidence="6 7">NCTC10296</strain>
    </source>
</reference>
<evidence type="ECO:0000256" key="1">
    <source>
        <dbReference type="ARBA" id="ARBA00022729"/>
    </source>
</evidence>
<dbReference type="KEGG" id="nci:NCTC10296_00737"/>
<accession>A0A448D6X9</accession>
<dbReference type="Gene3D" id="3.30.1330.60">
    <property type="entry name" value="OmpA-like domain"/>
    <property type="match status" value="1"/>
</dbReference>
<feature type="domain" description="OmpA-like" evidence="5">
    <location>
        <begin position="146"/>
        <end position="274"/>
    </location>
</feature>
<gene>
    <name evidence="6" type="primary">mlp_1</name>
    <name evidence="6" type="ORF">NCTC10296_00737</name>
</gene>
<dbReference type="PANTHER" id="PTHR30329:SF21">
    <property type="entry name" value="LIPOPROTEIN YIAD-RELATED"/>
    <property type="match status" value="1"/>
</dbReference>
<dbReference type="Gene3D" id="3.30.1450.10">
    <property type="match status" value="1"/>
</dbReference>
<dbReference type="Pfam" id="PF00691">
    <property type="entry name" value="OmpA"/>
    <property type="match status" value="1"/>
</dbReference>
<keyword evidence="7" id="KW-1185">Reference proteome</keyword>
<dbReference type="Pfam" id="PF04355">
    <property type="entry name" value="BamE"/>
    <property type="match status" value="1"/>
</dbReference>
<keyword evidence="2 3" id="KW-0472">Membrane</keyword>
<keyword evidence="6" id="KW-0449">Lipoprotein</keyword>
<evidence type="ECO:0000313" key="6">
    <source>
        <dbReference type="EMBL" id="VEF00203.1"/>
    </source>
</evidence>
<feature type="chain" id="PRO_5019184951" evidence="4">
    <location>
        <begin position="24"/>
        <end position="276"/>
    </location>
</feature>
<evidence type="ECO:0000256" key="4">
    <source>
        <dbReference type="SAM" id="SignalP"/>
    </source>
</evidence>
<dbReference type="GO" id="GO:0019867">
    <property type="term" value="C:outer membrane"/>
    <property type="evidence" value="ECO:0007669"/>
    <property type="project" value="InterPro"/>
</dbReference>
<protein>
    <submittedName>
        <fullName evidence="6">Lipoprotein</fullName>
    </submittedName>
</protein>
<dbReference type="EMBL" id="LR134313">
    <property type="protein sequence ID" value="VEF00203.1"/>
    <property type="molecule type" value="Genomic_DNA"/>
</dbReference>
<organism evidence="6 7">
    <name type="scientific">Neisseria canis</name>
    <dbReference type="NCBI Taxonomy" id="493"/>
    <lineage>
        <taxon>Bacteria</taxon>
        <taxon>Pseudomonadati</taxon>
        <taxon>Pseudomonadota</taxon>
        <taxon>Betaproteobacteria</taxon>
        <taxon>Neisseriales</taxon>
        <taxon>Neisseriaceae</taxon>
        <taxon>Neisseria</taxon>
    </lineage>
</organism>
<dbReference type="PROSITE" id="PS51257">
    <property type="entry name" value="PROKAR_LIPOPROTEIN"/>
    <property type="match status" value="1"/>
</dbReference>
<dbReference type="InterPro" id="IPR037873">
    <property type="entry name" value="BamE-like"/>
</dbReference>
<dbReference type="AlphaFoldDB" id="A0A448D6X9"/>
<sequence>MKHKQIIKAGVSLMLAAVLSACATKSDVKSDGTTDNPVFPDVKRVSPSFDHNRGTFPTADELAQIKSGMTKDQFYKLLGRPHFNEGMFHVREWDYLFHFHTPGQGTDNVTTCQFKIIYDIKKYARSFHWKAVDPENAVCPPMKPSEGAHRYTIGADALFGFDKSGMGDINQAGKEKLDEFAAKVKTFDRLTAIRITGHTDRLGDDAYNQRLSQARAETVRRYLINRGVPAGVMSAVGMGESLPVQECTGSLPRSELIECLKPNRRVEIEVEGSGKL</sequence>
<evidence type="ECO:0000313" key="7">
    <source>
        <dbReference type="Proteomes" id="UP000279284"/>
    </source>
</evidence>